<dbReference type="EMBL" id="KM974184">
    <property type="protein sequence ID" value="AIX13231.1"/>
    <property type="molecule type" value="Genomic_DNA"/>
</dbReference>
<reference evidence="1 2" key="1">
    <citation type="submission" date="2014-10" db="EMBL/GenBank/DDBJ databases">
        <authorList>
            <person name="Yang M."/>
            <person name="Han W."/>
        </authorList>
    </citation>
    <scope>NUCLEOTIDE SEQUENCE [LARGE SCALE GENOMIC DNA]</scope>
</reference>
<keyword evidence="2" id="KW-1185">Reference proteome</keyword>
<accession>A0A0A0YVY4</accession>
<gene>
    <name evidence="1" type="ORF">YH6_078</name>
</gene>
<organism evidence="1 2">
    <name type="scientific">Pseudomonas phage YH6</name>
    <dbReference type="NCBI Taxonomy" id="1566995"/>
    <lineage>
        <taxon>Viruses</taxon>
        <taxon>Duplodnaviria</taxon>
        <taxon>Heunggongvirae</taxon>
        <taxon>Uroviricota</taxon>
        <taxon>Caudoviricetes</taxon>
        <taxon>Schitoviridae</taxon>
        <taxon>Migulavirinae</taxon>
        <taxon>Litunavirus</taxon>
        <taxon>Litunavirus Yh6</taxon>
    </lineage>
</organism>
<name>A0A0A0YVY4_9CAUD</name>
<evidence type="ECO:0000313" key="1">
    <source>
        <dbReference type="EMBL" id="AIX13231.1"/>
    </source>
</evidence>
<proteinExistence type="predicted"/>
<protein>
    <submittedName>
        <fullName evidence="1">Putative structural protein</fullName>
    </submittedName>
</protein>
<dbReference type="GeneID" id="24724975"/>
<dbReference type="KEGG" id="vg:24724975"/>
<dbReference type="RefSeq" id="YP_009152578.1">
    <property type="nucleotide sequence ID" value="NC_027388.1"/>
</dbReference>
<dbReference type="Proteomes" id="UP000030328">
    <property type="component" value="Segment"/>
</dbReference>
<sequence length="321" mass="35152">MAVEPITIADLTEVKLDGKGALDQLLQVTRLHLAKEHDAGRLKGQEYAAVLTGGITAVLQNAVMFLLQKDEAANKAALVEAQIKLTEKQGELLDKQIAQADKDAELIAAKVKLTLEQAKLPDSQIKSAGFQDLLVQEQTKVQTAQARRIDQEILSAGFQDLLVKEQTAKTKQDVLTAVQQTKVMEQQVLESTQKVVNMKQELLNLVAQECLLKAQFDLTKDQGLNTQEQTILVRQKVASERAQTIGAGVDADSVIGRQKELYKAQADGFKRDAEQKAAKILIDTWNVRRTTDTGTQANTTNRLDDANVGRVVNMLMTGVGA</sequence>
<evidence type="ECO:0000313" key="2">
    <source>
        <dbReference type="Proteomes" id="UP000030328"/>
    </source>
</evidence>
<dbReference type="OrthoDB" id="6333at10239"/>